<name>C1H5Q0_PARBA</name>
<keyword evidence="2" id="KW-1185">Reference proteome</keyword>
<protein>
    <submittedName>
        <fullName evidence="1">Uncharacterized protein</fullName>
    </submittedName>
</protein>
<evidence type="ECO:0000313" key="1">
    <source>
        <dbReference type="EMBL" id="EEH35198.2"/>
    </source>
</evidence>
<proteinExistence type="predicted"/>
<organism evidence="1 2">
    <name type="scientific">Paracoccidioides lutzii (strain ATCC MYA-826 / Pb01)</name>
    <name type="common">Paracoccidioides brasiliensis</name>
    <dbReference type="NCBI Taxonomy" id="502779"/>
    <lineage>
        <taxon>Eukaryota</taxon>
        <taxon>Fungi</taxon>
        <taxon>Dikarya</taxon>
        <taxon>Ascomycota</taxon>
        <taxon>Pezizomycotina</taxon>
        <taxon>Eurotiomycetes</taxon>
        <taxon>Eurotiomycetidae</taxon>
        <taxon>Onygenales</taxon>
        <taxon>Ajellomycetaceae</taxon>
        <taxon>Paracoccidioides</taxon>
    </lineage>
</organism>
<accession>C1H5Q0</accession>
<reference evidence="1 2" key="1">
    <citation type="journal article" date="2011" name="PLoS Genet.">
        <title>Comparative genomic analysis of human fungal pathogens causing paracoccidioidomycosis.</title>
        <authorList>
            <person name="Desjardins C.A."/>
            <person name="Champion M.D."/>
            <person name="Holder J.W."/>
            <person name="Muszewska A."/>
            <person name="Goldberg J."/>
            <person name="Bailao A.M."/>
            <person name="Brigido M.M."/>
            <person name="Ferreira M.E."/>
            <person name="Garcia A.M."/>
            <person name="Grynberg M."/>
            <person name="Gujja S."/>
            <person name="Heiman D.I."/>
            <person name="Henn M.R."/>
            <person name="Kodira C.D."/>
            <person name="Leon-Narvaez H."/>
            <person name="Longo L.V."/>
            <person name="Ma L.J."/>
            <person name="Malavazi I."/>
            <person name="Matsuo A.L."/>
            <person name="Morais F.V."/>
            <person name="Pereira M."/>
            <person name="Rodriguez-Brito S."/>
            <person name="Sakthikumar S."/>
            <person name="Salem-Izacc S.M."/>
            <person name="Sykes S.M."/>
            <person name="Teixeira M.M."/>
            <person name="Vallejo M.C."/>
            <person name="Walter M.E."/>
            <person name="Yandava C."/>
            <person name="Young S."/>
            <person name="Zeng Q."/>
            <person name="Zucker J."/>
            <person name="Felipe M.S."/>
            <person name="Goldman G.H."/>
            <person name="Haas B.J."/>
            <person name="McEwen J.G."/>
            <person name="Nino-Vega G."/>
            <person name="Puccia R."/>
            <person name="San-Blas G."/>
            <person name="Soares C.M."/>
            <person name="Birren B.W."/>
            <person name="Cuomo C.A."/>
        </authorList>
    </citation>
    <scope>NUCLEOTIDE SEQUENCE [LARGE SCALE GENOMIC DNA]</scope>
    <source>
        <strain evidence="2">ATCC MYA-826 / Pb01</strain>
    </source>
</reference>
<evidence type="ECO:0000313" key="2">
    <source>
        <dbReference type="Proteomes" id="UP000002059"/>
    </source>
</evidence>
<dbReference type="GeneID" id="9095211"/>
<dbReference type="RefSeq" id="XP_002791980.2">
    <property type="nucleotide sequence ID" value="XM_002791934.2"/>
</dbReference>
<dbReference type="KEGG" id="pbl:PAAG_06245"/>
<dbReference type="AlphaFoldDB" id="C1H5Q0"/>
<dbReference type="EMBL" id="KN294008">
    <property type="protein sequence ID" value="EEH35198.2"/>
    <property type="molecule type" value="Genomic_DNA"/>
</dbReference>
<dbReference type="VEuPathDB" id="FungiDB:PAAG_06245"/>
<dbReference type="HOGENOM" id="CLU_2250884_0_0_1"/>
<dbReference type="Proteomes" id="UP000002059">
    <property type="component" value="Partially assembled WGS sequence"/>
</dbReference>
<sequence>MSILSHIGQVGEAASSGACQSPLCLDFAKFRTSGDLLMVPVSVRDDCIPHQGRSYGRTGKVRMPATPELVQKLAIRPDILLEEGHLEEKVCWWLGSEKHTKKAR</sequence>
<gene>
    <name evidence="1" type="ORF">PAAG_06245</name>
</gene>